<evidence type="ECO:0000313" key="3">
    <source>
        <dbReference type="Proteomes" id="UP001212841"/>
    </source>
</evidence>
<comment type="caution">
    <text evidence="2">The sequence shown here is derived from an EMBL/GenBank/DDBJ whole genome shotgun (WGS) entry which is preliminary data.</text>
</comment>
<evidence type="ECO:0000313" key="2">
    <source>
        <dbReference type="EMBL" id="KAJ3052215.1"/>
    </source>
</evidence>
<feature type="compositionally biased region" description="Basic residues" evidence="1">
    <location>
        <begin position="113"/>
        <end position="123"/>
    </location>
</feature>
<gene>
    <name evidence="2" type="ORF">HK097_006711</name>
</gene>
<name>A0AAD5SEM8_9FUNG</name>
<sequence>MPTLEKQILDHVGHFIRKEKYQPSAEEQECIKSYDRTPVYYTVGNFLLWGSVAILTIDFRSLLYGDPPTAKPPGATIISTPSTPPAPPAACPVTPKPPTKPRPCTPACPTRPPKPKPRPPPRG</sequence>
<organism evidence="2 3">
    <name type="scientific">Rhizophlyctis rosea</name>
    <dbReference type="NCBI Taxonomy" id="64517"/>
    <lineage>
        <taxon>Eukaryota</taxon>
        <taxon>Fungi</taxon>
        <taxon>Fungi incertae sedis</taxon>
        <taxon>Chytridiomycota</taxon>
        <taxon>Chytridiomycota incertae sedis</taxon>
        <taxon>Chytridiomycetes</taxon>
        <taxon>Rhizophlyctidales</taxon>
        <taxon>Rhizophlyctidaceae</taxon>
        <taxon>Rhizophlyctis</taxon>
    </lineage>
</organism>
<reference evidence="2" key="1">
    <citation type="submission" date="2020-05" db="EMBL/GenBank/DDBJ databases">
        <title>Phylogenomic resolution of chytrid fungi.</title>
        <authorList>
            <person name="Stajich J.E."/>
            <person name="Amses K."/>
            <person name="Simmons R."/>
            <person name="Seto K."/>
            <person name="Myers J."/>
            <person name="Bonds A."/>
            <person name="Quandt C.A."/>
            <person name="Barry K."/>
            <person name="Liu P."/>
            <person name="Grigoriev I."/>
            <person name="Longcore J.E."/>
            <person name="James T.Y."/>
        </authorList>
    </citation>
    <scope>NUCLEOTIDE SEQUENCE</scope>
    <source>
        <strain evidence="2">JEL0318</strain>
    </source>
</reference>
<evidence type="ECO:0000256" key="1">
    <source>
        <dbReference type="SAM" id="MobiDB-lite"/>
    </source>
</evidence>
<dbReference type="AlphaFoldDB" id="A0AAD5SEM8"/>
<dbReference type="EMBL" id="JADGJD010000315">
    <property type="protein sequence ID" value="KAJ3052215.1"/>
    <property type="molecule type" value="Genomic_DNA"/>
</dbReference>
<protein>
    <submittedName>
        <fullName evidence="2">Uncharacterized protein</fullName>
    </submittedName>
</protein>
<accession>A0AAD5SEM8</accession>
<keyword evidence="3" id="KW-1185">Reference proteome</keyword>
<dbReference type="Proteomes" id="UP001212841">
    <property type="component" value="Unassembled WGS sequence"/>
</dbReference>
<proteinExistence type="predicted"/>
<feature type="region of interest" description="Disordered" evidence="1">
    <location>
        <begin position="73"/>
        <end position="123"/>
    </location>
</feature>
<feature type="non-terminal residue" evidence="2">
    <location>
        <position position="123"/>
    </location>
</feature>
<feature type="compositionally biased region" description="Pro residues" evidence="1">
    <location>
        <begin position="82"/>
        <end position="112"/>
    </location>
</feature>